<dbReference type="GO" id="GO:0055085">
    <property type="term" value="P:transmembrane transport"/>
    <property type="evidence" value="ECO:0007669"/>
    <property type="project" value="InterPro"/>
</dbReference>
<dbReference type="Gene3D" id="3.40.190.170">
    <property type="entry name" value="Bacterial extracellular solute-binding protein, family 7"/>
    <property type="match status" value="1"/>
</dbReference>
<reference evidence="4 5" key="1">
    <citation type="submission" date="2019-03" db="EMBL/GenBank/DDBJ databases">
        <title>Genomic Encyclopedia of Type Strains, Phase IV (KMG-IV): sequencing the most valuable type-strain genomes for metagenomic binning, comparative biology and taxonomic classification.</title>
        <authorList>
            <person name="Goeker M."/>
        </authorList>
    </citation>
    <scope>NUCLEOTIDE SEQUENCE [LARGE SCALE GENOMIC DNA]</scope>
    <source>
        <strain evidence="4 5">DSM 101688</strain>
    </source>
</reference>
<gene>
    <name evidence="4" type="ORF">EDD55_105176</name>
</gene>
<dbReference type="PANTHER" id="PTHR33376:SF5">
    <property type="entry name" value="EXTRACYTOPLASMIC SOLUTE RECEPTOR PROTEIN"/>
    <property type="match status" value="1"/>
</dbReference>
<dbReference type="EMBL" id="SLZW01000005">
    <property type="protein sequence ID" value="TCS62628.1"/>
    <property type="molecule type" value="Genomic_DNA"/>
</dbReference>
<proteinExistence type="predicted"/>
<dbReference type="Proteomes" id="UP000295304">
    <property type="component" value="Unassembled WGS sequence"/>
</dbReference>
<protein>
    <submittedName>
        <fullName evidence="4">TRAP-type mannitol/chloroaromatic compound transport system substrate-binding protein</fullName>
    </submittedName>
</protein>
<feature type="transmembrane region" description="Helical" evidence="3">
    <location>
        <begin position="6"/>
        <end position="24"/>
    </location>
</feature>
<keyword evidence="3" id="KW-1133">Transmembrane helix</keyword>
<feature type="compositionally biased region" description="Low complexity" evidence="2">
    <location>
        <begin position="58"/>
        <end position="69"/>
    </location>
</feature>
<dbReference type="OrthoDB" id="9780733at2"/>
<feature type="region of interest" description="Disordered" evidence="2">
    <location>
        <begin position="30"/>
        <end position="69"/>
    </location>
</feature>
<keyword evidence="1" id="KW-0732">Signal</keyword>
<comment type="caution">
    <text evidence="4">The sequence shown here is derived from an EMBL/GenBank/DDBJ whole genome shotgun (WGS) entry which is preliminary data.</text>
</comment>
<evidence type="ECO:0000313" key="4">
    <source>
        <dbReference type="EMBL" id="TCS62628.1"/>
    </source>
</evidence>
<evidence type="ECO:0000313" key="5">
    <source>
        <dbReference type="Proteomes" id="UP000295304"/>
    </source>
</evidence>
<dbReference type="PANTHER" id="PTHR33376">
    <property type="match status" value="1"/>
</dbReference>
<dbReference type="Gene3D" id="3.40.190.10">
    <property type="entry name" value="Periplasmic binding protein-like II"/>
    <property type="match status" value="1"/>
</dbReference>
<dbReference type="Pfam" id="PF03480">
    <property type="entry name" value="DctP"/>
    <property type="match status" value="1"/>
</dbReference>
<keyword evidence="3" id="KW-0812">Transmembrane</keyword>
<feature type="compositionally biased region" description="Polar residues" evidence="2">
    <location>
        <begin position="42"/>
        <end position="57"/>
    </location>
</feature>
<dbReference type="RefSeq" id="WP_132939072.1">
    <property type="nucleotide sequence ID" value="NZ_CP119676.1"/>
</dbReference>
<dbReference type="InterPro" id="IPR018389">
    <property type="entry name" value="DctP_fam"/>
</dbReference>
<name>A0A4R3J9S5_9PROT</name>
<evidence type="ECO:0000256" key="3">
    <source>
        <dbReference type="SAM" id="Phobius"/>
    </source>
</evidence>
<evidence type="ECO:0000256" key="2">
    <source>
        <dbReference type="SAM" id="MobiDB-lite"/>
    </source>
</evidence>
<keyword evidence="5" id="KW-1185">Reference proteome</keyword>
<sequence length="393" mass="41750">MRDAVVGIVIGCVVGIMLGATVIAPRMNAARTDHPPKPAGSETLNASPSTGEQTSLLTTHDGGATTHGGMAQSGVTLKLASAFSLQSPDMGAQITRFTDQIQRVSNGAVHVSVQAPNAPIAPTDFFDAISGGALDGAFIDPGLWAGRAPALNLFSSVPFGPEMNEFSAWYATGGGREAFADIAKGLSMHALACGVAPGMAAGWFRVPVTSARSFLHLRIAARGLGARVLARAGAKVFDMKPADIFMAMEEGLLDAAQVPLPTDDSRMEFNPAAQTYYFPGWHKPLTLLALMIRQQRWDALTPARRAQIETVCGDTMRQGLGSGEAVQFAALKTLTADGINIRRLPQSAINTLKKAWGAVVREEAAKDKTFAALWRSLSDFRENYGIWRELSTP</sequence>
<keyword evidence="3" id="KW-0472">Membrane</keyword>
<evidence type="ECO:0000256" key="1">
    <source>
        <dbReference type="ARBA" id="ARBA00022729"/>
    </source>
</evidence>
<accession>A0A4R3J9S5</accession>
<organism evidence="4 5">
    <name type="scientific">Varunaivibrio sulfuroxidans</name>
    <dbReference type="NCBI Taxonomy" id="1773489"/>
    <lineage>
        <taxon>Bacteria</taxon>
        <taxon>Pseudomonadati</taxon>
        <taxon>Pseudomonadota</taxon>
        <taxon>Alphaproteobacteria</taxon>
        <taxon>Rhodospirillales</taxon>
        <taxon>Magnetovibrionaceae</taxon>
        <taxon>Varunaivibrio</taxon>
    </lineage>
</organism>
<dbReference type="InterPro" id="IPR038404">
    <property type="entry name" value="TRAP_DctP_sf"/>
</dbReference>
<dbReference type="AlphaFoldDB" id="A0A4R3J9S5"/>